<feature type="non-terminal residue" evidence="1">
    <location>
        <position position="1"/>
    </location>
</feature>
<dbReference type="AlphaFoldDB" id="A0A151TNC9"/>
<gene>
    <name evidence="1" type="ORF">KK1_022135</name>
</gene>
<reference evidence="1 2" key="1">
    <citation type="journal article" date="2012" name="Nat. Biotechnol.">
        <title>Draft genome sequence of pigeonpea (Cajanus cajan), an orphan legume crop of resource-poor farmers.</title>
        <authorList>
            <person name="Varshney R.K."/>
            <person name="Chen W."/>
            <person name="Li Y."/>
            <person name="Bharti A.K."/>
            <person name="Saxena R.K."/>
            <person name="Schlueter J.A."/>
            <person name="Donoghue M.T."/>
            <person name="Azam S."/>
            <person name="Fan G."/>
            <person name="Whaley A.M."/>
            <person name="Farmer A.D."/>
            <person name="Sheridan J."/>
            <person name="Iwata A."/>
            <person name="Tuteja R."/>
            <person name="Penmetsa R.V."/>
            <person name="Wu W."/>
            <person name="Upadhyaya H.D."/>
            <person name="Yang S.P."/>
            <person name="Shah T."/>
            <person name="Saxena K.B."/>
            <person name="Michael T."/>
            <person name="McCombie W.R."/>
            <person name="Yang B."/>
            <person name="Zhang G."/>
            <person name="Yang H."/>
            <person name="Wang J."/>
            <person name="Spillane C."/>
            <person name="Cook D.R."/>
            <person name="May G.D."/>
            <person name="Xu X."/>
            <person name="Jackson S.A."/>
        </authorList>
    </citation>
    <scope>NUCLEOTIDE SEQUENCE [LARGE SCALE GENOMIC DNA]</scope>
    <source>
        <strain evidence="2">cv. Asha</strain>
    </source>
</reference>
<proteinExistence type="predicted"/>
<keyword evidence="2" id="KW-1185">Reference proteome</keyword>
<evidence type="ECO:0000313" key="1">
    <source>
        <dbReference type="EMBL" id="KYP68506.1"/>
    </source>
</evidence>
<sequence length="114" mass="13561">VVEEDYDVSALSNNPTIAQIKIHKERKIKKTKAKSCLYFTKCFRRIMTLKLAKIIWIYLKEEYVGEMNILATILKRYKTSIVVLENKKDLSKFTLAQMLHVLQVLEQRRLMRQE</sequence>
<organism evidence="1 2">
    <name type="scientific">Cajanus cajan</name>
    <name type="common">Pigeon pea</name>
    <name type="synonym">Cajanus indicus</name>
    <dbReference type="NCBI Taxonomy" id="3821"/>
    <lineage>
        <taxon>Eukaryota</taxon>
        <taxon>Viridiplantae</taxon>
        <taxon>Streptophyta</taxon>
        <taxon>Embryophyta</taxon>
        <taxon>Tracheophyta</taxon>
        <taxon>Spermatophyta</taxon>
        <taxon>Magnoliopsida</taxon>
        <taxon>eudicotyledons</taxon>
        <taxon>Gunneridae</taxon>
        <taxon>Pentapetalae</taxon>
        <taxon>rosids</taxon>
        <taxon>fabids</taxon>
        <taxon>Fabales</taxon>
        <taxon>Fabaceae</taxon>
        <taxon>Papilionoideae</taxon>
        <taxon>50 kb inversion clade</taxon>
        <taxon>NPAAA clade</taxon>
        <taxon>indigoferoid/millettioid clade</taxon>
        <taxon>Phaseoleae</taxon>
        <taxon>Cajanus</taxon>
    </lineage>
</organism>
<protein>
    <recommendedName>
        <fullName evidence="3">Retrovirus-related Pol polyprotein from transposon TNT 1-94</fullName>
    </recommendedName>
</protein>
<dbReference type="Proteomes" id="UP000075243">
    <property type="component" value="Chromosome 4"/>
</dbReference>
<dbReference type="Gramene" id="C.cajan_21500.t">
    <property type="protein sequence ID" value="C.cajan_21500.t"/>
    <property type="gene ID" value="C.cajan_21500"/>
</dbReference>
<evidence type="ECO:0000313" key="2">
    <source>
        <dbReference type="Proteomes" id="UP000075243"/>
    </source>
</evidence>
<dbReference type="EMBL" id="CM003606">
    <property type="protein sequence ID" value="KYP68506.1"/>
    <property type="molecule type" value="Genomic_DNA"/>
</dbReference>
<dbReference type="STRING" id="3821.A0A151TNC9"/>
<accession>A0A151TNC9</accession>
<evidence type="ECO:0008006" key="3">
    <source>
        <dbReference type="Google" id="ProtNLM"/>
    </source>
</evidence>
<name>A0A151TNC9_CAJCA</name>